<keyword evidence="2 3" id="KW-0808">Transferase</keyword>
<evidence type="ECO:0000256" key="2">
    <source>
        <dbReference type="ARBA" id="ARBA00022679"/>
    </source>
</evidence>
<dbReference type="SUPFAM" id="SSF53756">
    <property type="entry name" value="UDP-Glycosyltransferase/glycogen phosphorylase"/>
    <property type="match status" value="1"/>
</dbReference>
<proteinExistence type="inferred from homology"/>
<organism evidence="5 6">
    <name type="scientific">Ceratopteris richardii</name>
    <name type="common">Triangle waterfern</name>
    <dbReference type="NCBI Taxonomy" id="49495"/>
    <lineage>
        <taxon>Eukaryota</taxon>
        <taxon>Viridiplantae</taxon>
        <taxon>Streptophyta</taxon>
        <taxon>Embryophyta</taxon>
        <taxon>Tracheophyta</taxon>
        <taxon>Polypodiopsida</taxon>
        <taxon>Polypodiidae</taxon>
        <taxon>Polypodiales</taxon>
        <taxon>Pteridineae</taxon>
        <taxon>Pteridaceae</taxon>
        <taxon>Parkerioideae</taxon>
        <taxon>Ceratopteris</taxon>
    </lineage>
</organism>
<dbReference type="EC" id="2.4.1.-" evidence="4"/>
<protein>
    <recommendedName>
        <fullName evidence="4">Glycosyltransferase</fullName>
        <ecNumber evidence="4">2.4.1.-</ecNumber>
    </recommendedName>
</protein>
<keyword evidence="3" id="KW-0328">Glycosyltransferase</keyword>
<dbReference type="Gene3D" id="3.40.50.2000">
    <property type="entry name" value="Glycogen Phosphorylase B"/>
    <property type="match status" value="2"/>
</dbReference>
<dbReference type="Proteomes" id="UP000825935">
    <property type="component" value="Chromosome 1"/>
</dbReference>
<sequence>MAATHAVLVCGPGLGHMNGSMLLAESLLSTASSFFSKATLVCFSRSYHTLTRKGYLSNFDTNPSIHLEIVPDGLPLQTDSYRDLFATTEAMREGLFQLLHRLHSSEQGGICLITDMLMAWAQATAEQLGIPRVEYWTASATSYLCLLSIEELTRRGLACSHEGEEPSGWTTQKEVKLDCIPGLPDFPLQEVPREFRYAKSAEGPLLENLVIAARNAGRANIGLKPYAIGPLLHHNQLLREPSKCDPKDFGKVLSWLNSHSASSVVYASFGSNVKLRKNELTELIHGLEASGHPFLLVARTDAIVEGDDLQRSFPCSNGTASSCGLTVPWVPQQSVLAHPAVGAFFSHCGWNSTMESLWHGVPMLCCPRGAEQPTNCRFIVKHWKVGMELRTNQDGSFGREDVSEGVQVMLRGEDGQLVKKMAKQFSIRLREATVEGGHSHSSLLKFAMDFTT</sequence>
<dbReference type="PANTHER" id="PTHR11926:SF774">
    <property type="entry name" value="UDP-GLYCOSYLTRANSFERASE 85A1-RELATED"/>
    <property type="match status" value="1"/>
</dbReference>
<dbReference type="PROSITE" id="PS00375">
    <property type="entry name" value="UDPGT"/>
    <property type="match status" value="1"/>
</dbReference>
<gene>
    <name evidence="5" type="ORF">KP509_01G019600</name>
</gene>
<dbReference type="CDD" id="cd03784">
    <property type="entry name" value="GT1_Gtf-like"/>
    <property type="match status" value="1"/>
</dbReference>
<reference evidence="5" key="1">
    <citation type="submission" date="2021-08" db="EMBL/GenBank/DDBJ databases">
        <title>WGS assembly of Ceratopteris richardii.</title>
        <authorList>
            <person name="Marchant D.B."/>
            <person name="Chen G."/>
            <person name="Jenkins J."/>
            <person name="Shu S."/>
            <person name="Leebens-Mack J."/>
            <person name="Grimwood J."/>
            <person name="Schmutz J."/>
            <person name="Soltis P."/>
            <person name="Soltis D."/>
            <person name="Chen Z.-H."/>
        </authorList>
    </citation>
    <scope>NUCLEOTIDE SEQUENCE</scope>
    <source>
        <strain evidence="5">Whitten #5841</strain>
        <tissue evidence="5">Leaf</tissue>
    </source>
</reference>
<evidence type="ECO:0000256" key="1">
    <source>
        <dbReference type="ARBA" id="ARBA00009995"/>
    </source>
</evidence>
<dbReference type="GO" id="GO:0008194">
    <property type="term" value="F:UDP-glycosyltransferase activity"/>
    <property type="evidence" value="ECO:0007669"/>
    <property type="project" value="InterPro"/>
</dbReference>
<dbReference type="FunFam" id="3.40.50.2000:FF:000037">
    <property type="entry name" value="Glycosyltransferase"/>
    <property type="match status" value="1"/>
</dbReference>
<evidence type="ECO:0000313" key="5">
    <source>
        <dbReference type="EMBL" id="KAH7445671.1"/>
    </source>
</evidence>
<comment type="similarity">
    <text evidence="1 3">Belongs to the UDP-glycosyltransferase family.</text>
</comment>
<name>A0A8T2VB11_CERRI</name>
<dbReference type="EMBL" id="CM035406">
    <property type="protein sequence ID" value="KAH7445671.1"/>
    <property type="molecule type" value="Genomic_DNA"/>
</dbReference>
<evidence type="ECO:0000256" key="4">
    <source>
        <dbReference type="RuleBase" id="RU362057"/>
    </source>
</evidence>
<dbReference type="PANTHER" id="PTHR11926">
    <property type="entry name" value="GLUCOSYL/GLUCURONOSYL TRANSFERASES"/>
    <property type="match status" value="1"/>
</dbReference>
<keyword evidence="6" id="KW-1185">Reference proteome</keyword>
<evidence type="ECO:0000256" key="3">
    <source>
        <dbReference type="RuleBase" id="RU003718"/>
    </source>
</evidence>
<accession>A0A8T2VB11</accession>
<dbReference type="InterPro" id="IPR002213">
    <property type="entry name" value="UDP_glucos_trans"/>
</dbReference>
<dbReference type="OrthoDB" id="5835829at2759"/>
<dbReference type="OMA" id="MELRTNQ"/>
<dbReference type="Pfam" id="PF00201">
    <property type="entry name" value="UDPGT"/>
    <property type="match status" value="1"/>
</dbReference>
<dbReference type="AlphaFoldDB" id="A0A8T2VB11"/>
<comment type="caution">
    <text evidence="5">The sequence shown here is derived from an EMBL/GenBank/DDBJ whole genome shotgun (WGS) entry which is preliminary data.</text>
</comment>
<dbReference type="InterPro" id="IPR035595">
    <property type="entry name" value="UDP_glycos_trans_CS"/>
</dbReference>
<evidence type="ECO:0000313" key="6">
    <source>
        <dbReference type="Proteomes" id="UP000825935"/>
    </source>
</evidence>